<feature type="domain" description="Zinc finger FPG/IleRS-type" evidence="12">
    <location>
        <begin position="1023"/>
        <end position="1048"/>
    </location>
</feature>
<evidence type="ECO:0000256" key="6">
    <source>
        <dbReference type="ARBA" id="ARBA00022917"/>
    </source>
</evidence>
<evidence type="ECO:0000256" key="10">
    <source>
        <dbReference type="SAM" id="SignalP"/>
    </source>
</evidence>
<dbReference type="SUPFAM" id="SSF47323">
    <property type="entry name" value="Anticodon-binding domain of a subclass of class I aminoacyl-tRNA synthetases"/>
    <property type="match status" value="1"/>
</dbReference>
<accession>A0AAD9PJ86</accession>
<evidence type="ECO:0000313" key="14">
    <source>
        <dbReference type="EMBL" id="KAK2195561.1"/>
    </source>
</evidence>
<dbReference type="Pfam" id="PF00133">
    <property type="entry name" value="tRNA-synt_1"/>
    <property type="match status" value="1"/>
</dbReference>
<keyword evidence="4 9" id="KW-0547">Nucleotide-binding</keyword>
<proteinExistence type="inferred from homology"/>
<dbReference type="InterPro" id="IPR002301">
    <property type="entry name" value="Ile-tRNA-ligase"/>
</dbReference>
<evidence type="ECO:0000259" key="13">
    <source>
        <dbReference type="Pfam" id="PF08264"/>
    </source>
</evidence>
<dbReference type="GeneID" id="94337534"/>
<feature type="signal peptide" evidence="10">
    <location>
        <begin position="1"/>
        <end position="18"/>
    </location>
</feature>
<dbReference type="InterPro" id="IPR050081">
    <property type="entry name" value="Ile-tRNA_ligase"/>
</dbReference>
<evidence type="ECO:0000259" key="12">
    <source>
        <dbReference type="Pfam" id="PF06827"/>
    </source>
</evidence>
<name>A0AAD9PJ86_9APIC</name>
<keyword evidence="3 9" id="KW-0436">Ligase</keyword>
<evidence type="ECO:0000259" key="11">
    <source>
        <dbReference type="Pfam" id="PF00133"/>
    </source>
</evidence>
<dbReference type="GO" id="GO:0002161">
    <property type="term" value="F:aminoacyl-tRNA deacylase activity"/>
    <property type="evidence" value="ECO:0007669"/>
    <property type="project" value="InterPro"/>
</dbReference>
<feature type="chain" id="PRO_5042245734" description="isoleucine--tRNA ligase" evidence="10">
    <location>
        <begin position="19"/>
        <end position="1055"/>
    </location>
</feature>
<dbReference type="PANTHER" id="PTHR42765">
    <property type="entry name" value="SOLEUCYL-TRNA SYNTHETASE"/>
    <property type="match status" value="1"/>
</dbReference>
<evidence type="ECO:0000256" key="2">
    <source>
        <dbReference type="ARBA" id="ARBA00013165"/>
    </source>
</evidence>
<dbReference type="InterPro" id="IPR009080">
    <property type="entry name" value="tRNAsynth_Ia_anticodon-bd"/>
</dbReference>
<organism evidence="14 15">
    <name type="scientific">Babesia duncani</name>
    <dbReference type="NCBI Taxonomy" id="323732"/>
    <lineage>
        <taxon>Eukaryota</taxon>
        <taxon>Sar</taxon>
        <taxon>Alveolata</taxon>
        <taxon>Apicomplexa</taxon>
        <taxon>Aconoidasida</taxon>
        <taxon>Piroplasmida</taxon>
        <taxon>Babesiidae</taxon>
        <taxon>Babesia</taxon>
    </lineage>
</organism>
<keyword evidence="15" id="KW-1185">Reference proteome</keyword>
<dbReference type="InterPro" id="IPR009008">
    <property type="entry name" value="Val/Leu/Ile-tRNA-synth_edit"/>
</dbReference>
<dbReference type="Gene3D" id="3.90.740.10">
    <property type="entry name" value="Valyl/Leucyl/Isoleucyl-tRNA synthetase, editing domain"/>
    <property type="match status" value="1"/>
</dbReference>
<dbReference type="Proteomes" id="UP001214638">
    <property type="component" value="Unassembled WGS sequence"/>
</dbReference>
<evidence type="ECO:0000256" key="9">
    <source>
        <dbReference type="RuleBase" id="RU363035"/>
    </source>
</evidence>
<evidence type="ECO:0000256" key="3">
    <source>
        <dbReference type="ARBA" id="ARBA00022598"/>
    </source>
</evidence>
<dbReference type="EC" id="6.1.1.5" evidence="2"/>
<keyword evidence="7 9" id="KW-0030">Aminoacyl-tRNA synthetase</keyword>
<dbReference type="KEGG" id="bdw:94337534"/>
<keyword evidence="5 9" id="KW-0067">ATP-binding</keyword>
<keyword evidence="10" id="KW-0732">Signal</keyword>
<dbReference type="CDD" id="cd07960">
    <property type="entry name" value="Anticodon_Ia_Ile_BEm"/>
    <property type="match status" value="1"/>
</dbReference>
<feature type="domain" description="Aminoacyl-tRNA synthetase class Ia" evidence="11">
    <location>
        <begin position="119"/>
        <end position="783"/>
    </location>
</feature>
<sequence>MLYILFLYTFDLLHFGHGYIYRNHTSTNYKSLQGSVNFNPKDSLSIYSHVANDFPGGAEKVDVDQTLNLPKKVWPETGDVTKDSLNRQTRIQRYWEDQDVYRKVCLKRLSQILHAPNEEAELKNKLKLILDGPPYANGHVHCGHFLNKTIKDVLLRFLLLNGNLAIFVPGWDCHGMPIETKVLSNLMKTMPNSEIDLNNPKIGSTIRQNCNDAAIHWIGQQMSTFKKCGIWGFWNDHYATNHSYYERMVVEAFSHLLKSGKINCGNLPQHFSPSSQTVVAESELVKQERDILSAYVAFQIMDKKNIKLDGHVKYDLNKYDLNLVCWTSLPWTIVGNRGLALCNNAVYTIYHPDKSKRDFYVLANNDRVKLFDESSAVGTIKGSSLAGLRYLDPVFGNEYTIYPGSFVDYKKGTGIVHLCPAHGFDDFLCLHNTGAVPNNLIDEQEHYYKGIHFMLDGKHISCVTKRMLEVLLKDNLIKAEPVVAMVNVDWRTLEPTHVRMTQQWCLDISDKDALQFRLGRVEMIPKAAENYLKSALDQRPKYWCLSRQRVWGTPIPLVFLKGEYEHNLSKFKTKQLDSGEIQVELDTRDIPDYNLGDRIWKKMPTRPNVLDVWFESGLVYKSVSVFLPVILQQLYAACITQYSLDRNPSLYDNLGKLKTVPTYAIEGQDQHRGWYQSSLILHSLLEPESKEPVFQTIITHGFVRDARGQKLSKSRKGDTRLPSLANLVGIQVNGCVDPRDVDKSGHTGVEKDDDICPEGAAVGIDALRLWVCSNDFLQRDVELSTSNLNEARDLERKMVNFFKFVLGNCHDLKTTSTDWTLHCGLDVAFLRDSYKLLDDIKPLYLSGQFHKIIRGIEEFVSQTSRIYLGYIKDRLYVEPQFSFQRSSAQATLLHIARNLLIAIAPMVPHLAEDLKPHLFGDDFGSSIFEQSWPKAPSKLPKTDIAIHEALEIRKMVNAARCKIDEQVGLHALVIPESYKLLQKCINELDIDMKLLLRVADFSFEPCKASGNSKYSFSFYVTNFEKCSRCWLYRGEVSVNGGFCNRCQDAMQLFYL</sequence>
<dbReference type="PROSITE" id="PS00178">
    <property type="entry name" value="AA_TRNA_LIGASE_I"/>
    <property type="match status" value="1"/>
</dbReference>
<dbReference type="InterPro" id="IPR033708">
    <property type="entry name" value="Anticodon_Ile_BEm"/>
</dbReference>
<evidence type="ECO:0000256" key="8">
    <source>
        <dbReference type="ARBA" id="ARBA00032665"/>
    </source>
</evidence>
<dbReference type="EMBL" id="JALLKP010000004">
    <property type="protein sequence ID" value="KAK2195561.1"/>
    <property type="molecule type" value="Genomic_DNA"/>
</dbReference>
<dbReference type="Gene3D" id="1.10.730.20">
    <property type="match status" value="1"/>
</dbReference>
<dbReference type="Pfam" id="PF08264">
    <property type="entry name" value="Anticodon_1"/>
    <property type="match status" value="1"/>
</dbReference>
<dbReference type="InterPro" id="IPR002300">
    <property type="entry name" value="aa-tRNA-synth_Ia"/>
</dbReference>
<dbReference type="InterPro" id="IPR010663">
    <property type="entry name" value="Znf_FPG/IleRS"/>
</dbReference>
<comment type="caution">
    <text evidence="14">The sequence shown here is derived from an EMBL/GenBank/DDBJ whole genome shotgun (WGS) entry which is preliminary data.</text>
</comment>
<evidence type="ECO:0000256" key="5">
    <source>
        <dbReference type="ARBA" id="ARBA00022840"/>
    </source>
</evidence>
<dbReference type="InterPro" id="IPR013155">
    <property type="entry name" value="M/V/L/I-tRNA-synth_anticd-bd"/>
</dbReference>
<evidence type="ECO:0000256" key="7">
    <source>
        <dbReference type="ARBA" id="ARBA00023146"/>
    </source>
</evidence>
<dbReference type="SUPFAM" id="SSF50677">
    <property type="entry name" value="ValRS/IleRS/LeuRS editing domain"/>
    <property type="match status" value="1"/>
</dbReference>
<evidence type="ECO:0000313" key="15">
    <source>
        <dbReference type="Proteomes" id="UP001214638"/>
    </source>
</evidence>
<evidence type="ECO:0000256" key="4">
    <source>
        <dbReference type="ARBA" id="ARBA00022741"/>
    </source>
</evidence>
<protein>
    <recommendedName>
        <fullName evidence="2">isoleucine--tRNA ligase</fullName>
        <ecNumber evidence="2">6.1.1.5</ecNumber>
    </recommendedName>
    <alternativeName>
        <fullName evidence="8">Isoleucyl-tRNA synthetase</fullName>
    </alternativeName>
</protein>
<dbReference type="AlphaFoldDB" id="A0AAD9PJ86"/>
<dbReference type="Pfam" id="PF06827">
    <property type="entry name" value="zf-FPG_IleRS"/>
    <property type="match status" value="1"/>
</dbReference>
<dbReference type="InterPro" id="IPR001412">
    <property type="entry name" value="aa-tRNA-synth_I_CS"/>
</dbReference>
<dbReference type="GO" id="GO:0005739">
    <property type="term" value="C:mitochondrion"/>
    <property type="evidence" value="ECO:0007669"/>
    <property type="project" value="TreeGrafter"/>
</dbReference>
<dbReference type="InterPro" id="IPR014729">
    <property type="entry name" value="Rossmann-like_a/b/a_fold"/>
</dbReference>
<evidence type="ECO:0000256" key="1">
    <source>
        <dbReference type="ARBA" id="ARBA00005594"/>
    </source>
</evidence>
<keyword evidence="6 9" id="KW-0648">Protein biosynthesis</keyword>
<dbReference type="GO" id="GO:0006428">
    <property type="term" value="P:isoleucyl-tRNA aminoacylation"/>
    <property type="evidence" value="ECO:0007669"/>
    <property type="project" value="InterPro"/>
</dbReference>
<dbReference type="GO" id="GO:0000049">
    <property type="term" value="F:tRNA binding"/>
    <property type="evidence" value="ECO:0007669"/>
    <property type="project" value="InterPro"/>
</dbReference>
<feature type="domain" description="Methionyl/Valyl/Leucyl/Isoleucyl-tRNA synthetase anticodon-binding" evidence="13">
    <location>
        <begin position="829"/>
        <end position="960"/>
    </location>
</feature>
<dbReference type="PRINTS" id="PR00984">
    <property type="entry name" value="TRNASYNTHILE"/>
</dbReference>
<dbReference type="Gene3D" id="3.40.50.620">
    <property type="entry name" value="HUPs"/>
    <property type="match status" value="2"/>
</dbReference>
<gene>
    <name evidence="14" type="ORF">BdWA1_003237</name>
</gene>
<reference evidence="14" key="1">
    <citation type="journal article" date="2023" name="Nat. Microbiol.">
        <title>Babesia duncani multi-omics identifies virulence factors and drug targets.</title>
        <authorList>
            <person name="Singh P."/>
            <person name="Lonardi S."/>
            <person name="Liang Q."/>
            <person name="Vydyam P."/>
            <person name="Khabirova E."/>
            <person name="Fang T."/>
            <person name="Gihaz S."/>
            <person name="Thekkiniath J."/>
            <person name="Munshi M."/>
            <person name="Abel S."/>
            <person name="Ciampossin L."/>
            <person name="Batugedara G."/>
            <person name="Gupta M."/>
            <person name="Lu X.M."/>
            <person name="Lenz T."/>
            <person name="Chakravarty S."/>
            <person name="Cornillot E."/>
            <person name="Hu Y."/>
            <person name="Ma W."/>
            <person name="Gonzalez L.M."/>
            <person name="Sanchez S."/>
            <person name="Estrada K."/>
            <person name="Sanchez-Flores A."/>
            <person name="Montero E."/>
            <person name="Harb O.S."/>
            <person name="Le Roch K.G."/>
            <person name="Mamoun C.B."/>
        </authorList>
    </citation>
    <scope>NUCLEOTIDE SEQUENCE</scope>
    <source>
        <strain evidence="14">WA1</strain>
    </source>
</reference>
<dbReference type="GO" id="GO:0005524">
    <property type="term" value="F:ATP binding"/>
    <property type="evidence" value="ECO:0007669"/>
    <property type="project" value="UniProtKB-KW"/>
</dbReference>
<dbReference type="PANTHER" id="PTHR42765:SF1">
    <property type="entry name" value="ISOLEUCINE--TRNA LIGASE, MITOCHONDRIAL"/>
    <property type="match status" value="1"/>
</dbReference>
<comment type="similarity">
    <text evidence="1 9">Belongs to the class-I aminoacyl-tRNA synthetase family.</text>
</comment>
<dbReference type="GO" id="GO:0004822">
    <property type="term" value="F:isoleucine-tRNA ligase activity"/>
    <property type="evidence" value="ECO:0007669"/>
    <property type="project" value="UniProtKB-EC"/>
</dbReference>
<dbReference type="GO" id="GO:0032543">
    <property type="term" value="P:mitochondrial translation"/>
    <property type="evidence" value="ECO:0007669"/>
    <property type="project" value="TreeGrafter"/>
</dbReference>
<dbReference type="SUPFAM" id="SSF52374">
    <property type="entry name" value="Nucleotidylyl transferase"/>
    <property type="match status" value="1"/>
</dbReference>
<dbReference type="RefSeq" id="XP_067802404.1">
    <property type="nucleotide sequence ID" value="XM_067948253.1"/>
</dbReference>